<evidence type="ECO:0000256" key="5">
    <source>
        <dbReference type="ARBA" id="ARBA00022771"/>
    </source>
</evidence>
<sequence>MAANSVVQLVSEHGPDLCRVRGEGGLVRGFRRDILTENLSERDCALLVCPRCRGILREACISFGGAHFCLSCTKGNEQTHPNTHVRNTISSLKSTCPLSTRGCEWLGTLGECENHLDMCSNVHEICKLGCDIVLPRYELVNHMSEKCLQRVIPCEHCEKNFRVCNMSSHMNDCLKMLQTCELGCGILVCSEDMERHLEEECVEKKVGCPFIKYKCEVGLIKRKELYQHLEEKRTEHTELKLNAMEVIVMKQNEMMERMSQQTEKKLNATEDMLLKLTRKVESLTKESDFNQEEIIVEDNTLLCTLPNATKLQWRIEKIENMMKPRLSSTFSFSHKFQVDGFIFNFQLQYSDGLRINLCPHIGSNYDILHWPFRAEFLTYLICHSNRKSTLEFKSPTININKEDYYFHSIWKDREIALFPRASIKPEFIRDGAIHLEIFVIMK</sequence>
<proteinExistence type="predicted"/>
<comment type="caution">
    <text evidence="10">The sequence shown here is derived from an EMBL/GenBank/DDBJ whole genome shotgun (WGS) entry which is preliminary data.</text>
</comment>
<keyword evidence="4" id="KW-0677">Repeat</keyword>
<dbReference type="InterPro" id="IPR008974">
    <property type="entry name" value="TRAF-like"/>
</dbReference>
<keyword evidence="8" id="KW-0175">Coiled coil</keyword>
<dbReference type="SUPFAM" id="SSF49599">
    <property type="entry name" value="TRAF domain-like"/>
    <property type="match status" value="2"/>
</dbReference>
<protein>
    <submittedName>
        <fullName evidence="10">TNF receptor-associated factor 4-like isoform X1</fullName>
    </submittedName>
</protein>
<dbReference type="AlphaFoldDB" id="A0AAV7JGP8"/>
<evidence type="ECO:0000313" key="10">
    <source>
        <dbReference type="EMBL" id="KAI6647984.1"/>
    </source>
</evidence>
<evidence type="ECO:0000256" key="6">
    <source>
        <dbReference type="ARBA" id="ARBA00022833"/>
    </source>
</evidence>
<feature type="zinc finger region" description="TRAF-type" evidence="7">
    <location>
        <begin position="115"/>
        <end position="161"/>
    </location>
</feature>
<evidence type="ECO:0000259" key="9">
    <source>
        <dbReference type="PROSITE" id="PS50145"/>
    </source>
</evidence>
<evidence type="ECO:0000256" key="8">
    <source>
        <dbReference type="SAM" id="Coils"/>
    </source>
</evidence>
<dbReference type="InterPro" id="IPR013083">
    <property type="entry name" value="Znf_RING/FYVE/PHD"/>
</dbReference>
<dbReference type="EMBL" id="JAKMXF010000334">
    <property type="protein sequence ID" value="KAI6647984.1"/>
    <property type="molecule type" value="Genomic_DNA"/>
</dbReference>
<keyword evidence="5 7" id="KW-0863">Zinc-finger</keyword>
<keyword evidence="11" id="KW-1185">Reference proteome</keyword>
<evidence type="ECO:0000256" key="4">
    <source>
        <dbReference type="ARBA" id="ARBA00022737"/>
    </source>
</evidence>
<feature type="coiled-coil region" evidence="8">
    <location>
        <begin position="222"/>
        <end position="293"/>
    </location>
</feature>
<dbReference type="PANTHER" id="PTHR10131">
    <property type="entry name" value="TNF RECEPTOR ASSOCIATED FACTOR"/>
    <property type="match status" value="1"/>
</dbReference>
<dbReference type="InterPro" id="IPR001293">
    <property type="entry name" value="Znf_TRAF"/>
</dbReference>
<organism evidence="10 11">
    <name type="scientific">Oopsacas minuta</name>
    <dbReference type="NCBI Taxonomy" id="111878"/>
    <lineage>
        <taxon>Eukaryota</taxon>
        <taxon>Metazoa</taxon>
        <taxon>Porifera</taxon>
        <taxon>Hexactinellida</taxon>
        <taxon>Hexasterophora</taxon>
        <taxon>Lyssacinosida</taxon>
        <taxon>Leucopsacidae</taxon>
        <taxon>Oopsacas</taxon>
    </lineage>
</organism>
<evidence type="ECO:0000256" key="2">
    <source>
        <dbReference type="ARBA" id="ARBA00022490"/>
    </source>
</evidence>
<evidence type="ECO:0000256" key="3">
    <source>
        <dbReference type="ARBA" id="ARBA00022723"/>
    </source>
</evidence>
<feature type="domain" description="TRAF-type" evidence="9">
    <location>
        <begin position="168"/>
        <end position="215"/>
    </location>
</feature>
<dbReference type="GO" id="GO:0005737">
    <property type="term" value="C:cytoplasm"/>
    <property type="evidence" value="ECO:0007669"/>
    <property type="project" value="UniProtKB-SubCell"/>
</dbReference>
<accession>A0AAV7JGP8</accession>
<keyword evidence="3 7" id="KW-0479">Metal-binding</keyword>
<comment type="subcellular location">
    <subcellularLocation>
        <location evidence="1">Cytoplasm</location>
    </subcellularLocation>
</comment>
<dbReference type="GO" id="GO:0043122">
    <property type="term" value="P:regulation of canonical NF-kappaB signal transduction"/>
    <property type="evidence" value="ECO:0007669"/>
    <property type="project" value="TreeGrafter"/>
</dbReference>
<feature type="domain" description="TRAF-type" evidence="9">
    <location>
        <begin position="115"/>
        <end position="161"/>
    </location>
</feature>
<keyword evidence="6 7" id="KW-0862">Zinc</keyword>
<reference evidence="10 11" key="1">
    <citation type="journal article" date="2023" name="BMC Biol.">
        <title>The compact genome of the sponge Oopsacas minuta (Hexactinellida) is lacking key metazoan core genes.</title>
        <authorList>
            <person name="Santini S."/>
            <person name="Schenkelaars Q."/>
            <person name="Jourda C."/>
            <person name="Duchesne M."/>
            <person name="Belahbib H."/>
            <person name="Rocher C."/>
            <person name="Selva M."/>
            <person name="Riesgo A."/>
            <person name="Vervoort M."/>
            <person name="Leys S.P."/>
            <person name="Kodjabachian L."/>
            <person name="Le Bivic A."/>
            <person name="Borchiellini C."/>
            <person name="Claverie J.M."/>
            <person name="Renard E."/>
        </authorList>
    </citation>
    <scope>NUCLEOTIDE SEQUENCE [LARGE SCALE GENOMIC DNA]</scope>
    <source>
        <strain evidence="10">SPO-2</strain>
    </source>
</reference>
<dbReference type="PANTHER" id="PTHR10131:SF157">
    <property type="entry name" value="RECEPTOR-ASSOCIATED FACTOR, PUTATIVE-RELATED"/>
    <property type="match status" value="1"/>
</dbReference>
<dbReference type="Gene3D" id="3.30.40.10">
    <property type="entry name" value="Zinc/RING finger domain, C3HC4 (zinc finger)"/>
    <property type="match status" value="2"/>
</dbReference>
<evidence type="ECO:0000256" key="7">
    <source>
        <dbReference type="PROSITE-ProRule" id="PRU00207"/>
    </source>
</evidence>
<gene>
    <name evidence="10" type="ORF">LOD99_8312</name>
</gene>
<dbReference type="PROSITE" id="PS50145">
    <property type="entry name" value="ZF_TRAF"/>
    <property type="match status" value="2"/>
</dbReference>
<evidence type="ECO:0000256" key="1">
    <source>
        <dbReference type="ARBA" id="ARBA00004496"/>
    </source>
</evidence>
<keyword evidence="2" id="KW-0963">Cytoplasm</keyword>
<feature type="zinc finger region" description="TRAF-type" evidence="7">
    <location>
        <begin position="168"/>
        <end position="215"/>
    </location>
</feature>
<evidence type="ECO:0000313" key="11">
    <source>
        <dbReference type="Proteomes" id="UP001165289"/>
    </source>
</evidence>
<dbReference type="Gene3D" id="2.60.210.10">
    <property type="entry name" value="Apoptosis, Tumor Necrosis Factor Receptor Associated Protein 2, Chain A"/>
    <property type="match status" value="1"/>
</dbReference>
<dbReference type="Proteomes" id="UP001165289">
    <property type="component" value="Unassembled WGS sequence"/>
</dbReference>
<dbReference type="GO" id="GO:0008270">
    <property type="term" value="F:zinc ion binding"/>
    <property type="evidence" value="ECO:0007669"/>
    <property type="project" value="UniProtKB-KW"/>
</dbReference>
<name>A0AAV7JGP8_9METZ</name>
<keyword evidence="10" id="KW-0675">Receptor</keyword>